<reference evidence="1 2" key="1">
    <citation type="submission" date="2019-03" db="EMBL/GenBank/DDBJ databases">
        <title>Genomic Encyclopedia of Archaeal and Bacterial Type Strains, Phase II (KMG-II): from individual species to whole genera.</title>
        <authorList>
            <person name="Goeker M."/>
        </authorList>
    </citation>
    <scope>NUCLEOTIDE SEQUENCE [LARGE SCALE GENOMIC DNA]</scope>
    <source>
        <strain evidence="1 2">DSM 25687</strain>
    </source>
</reference>
<sequence>MKRFFFILLFILCNQIIFGQNFYLKITSEKENELKTIDSIGYKTKHSSVKNILDENVLFAKKLTQLGFYDFQELENKKENDSVFRFHYSIGKQTKSIHIYIDKENELNELLPDQNPIIISVTESETFLNAIIKKLETKGYSTSKVSLENIERENNFIKADLKIYTGKKRQVNNIVINGVDKFPESHKKNLIRLYKNKVFNQQTLEKLHNDIEKYRFVKQTKYPEILFTQDSTKIYVYLEKAKANSFDGYIGFTNDEQDKVVFSGYVDLILNNVLNSGEKLSLFWKSDGQEQRTFNLGAEIPYIFKSPFGIKANLNIFKQDSTFQNTRTALDLGYYFNYTTRAYIGYQSNESSDIQNVNTFSLSDFESTFYTTGFEYTNFKIDDFLFPEKTHFEIKFGTGKRESNIENTIQFFGNLLFRHNLYLNDKNVINIKSQNFYLQSNTYLVNELFRFGGINSIRGFNENSLQGNLLTSILTEYRYVLSPNLYAHSIIDYGYFKDNTSNTSNTLLGLGFGIGLQTKNGLFNLIYANGSTKEQTAKLSNSIVHISLKANF</sequence>
<dbReference type="Gene3D" id="2.40.160.50">
    <property type="entry name" value="membrane protein fhac: a member of the omp85/tpsb transporter family"/>
    <property type="match status" value="1"/>
</dbReference>
<organism evidence="1 2">
    <name type="scientific">Flavobacterium dankookense</name>
    <dbReference type="NCBI Taxonomy" id="706186"/>
    <lineage>
        <taxon>Bacteria</taxon>
        <taxon>Pseudomonadati</taxon>
        <taxon>Bacteroidota</taxon>
        <taxon>Flavobacteriia</taxon>
        <taxon>Flavobacteriales</taxon>
        <taxon>Flavobacteriaceae</taxon>
        <taxon>Flavobacterium</taxon>
    </lineage>
</organism>
<protein>
    <recommendedName>
        <fullName evidence="3">Outer membrane protein assembly factor BamA</fullName>
    </recommendedName>
</protein>
<evidence type="ECO:0000313" key="2">
    <source>
        <dbReference type="Proteomes" id="UP000295260"/>
    </source>
</evidence>
<evidence type="ECO:0000313" key="1">
    <source>
        <dbReference type="EMBL" id="TDP57842.1"/>
    </source>
</evidence>
<keyword evidence="2" id="KW-1185">Reference proteome</keyword>
<evidence type="ECO:0008006" key="3">
    <source>
        <dbReference type="Google" id="ProtNLM"/>
    </source>
</evidence>
<name>A0A4V3CRR9_9FLAO</name>
<dbReference type="AlphaFoldDB" id="A0A4V3CRR9"/>
<comment type="caution">
    <text evidence="1">The sequence shown here is derived from an EMBL/GenBank/DDBJ whole genome shotgun (WGS) entry which is preliminary data.</text>
</comment>
<dbReference type="Proteomes" id="UP000295260">
    <property type="component" value="Unassembled WGS sequence"/>
</dbReference>
<gene>
    <name evidence="1" type="ORF">BC748_2663</name>
</gene>
<proteinExistence type="predicted"/>
<dbReference type="EMBL" id="SNXR01000017">
    <property type="protein sequence ID" value="TDP57842.1"/>
    <property type="molecule type" value="Genomic_DNA"/>
</dbReference>
<accession>A0A4V3CRR9</accession>